<feature type="region of interest" description="Disordered" evidence="1">
    <location>
        <begin position="289"/>
        <end position="313"/>
    </location>
</feature>
<dbReference type="AlphaFoldDB" id="A0A9P6PWR1"/>
<accession>A0A9P6PWR1</accession>
<feature type="region of interest" description="Disordered" evidence="1">
    <location>
        <begin position="1"/>
        <end position="27"/>
    </location>
</feature>
<comment type="caution">
    <text evidence="2">The sequence shown here is derived from an EMBL/GenBank/DDBJ whole genome shotgun (WGS) entry which is preliminary data.</text>
</comment>
<gene>
    <name evidence="2" type="ORF">BG011_005617</name>
</gene>
<reference evidence="2" key="1">
    <citation type="journal article" date="2020" name="Fungal Divers.">
        <title>Resolving the Mortierellaceae phylogeny through synthesis of multi-gene phylogenetics and phylogenomics.</title>
        <authorList>
            <person name="Vandepol N."/>
            <person name="Liber J."/>
            <person name="Desiro A."/>
            <person name="Na H."/>
            <person name="Kennedy M."/>
            <person name="Barry K."/>
            <person name="Grigoriev I.V."/>
            <person name="Miller A.N."/>
            <person name="O'Donnell K."/>
            <person name="Stajich J.E."/>
            <person name="Bonito G."/>
        </authorList>
    </citation>
    <scope>NUCLEOTIDE SEQUENCE</scope>
    <source>
        <strain evidence="2">KOD948</strain>
    </source>
</reference>
<evidence type="ECO:0000256" key="1">
    <source>
        <dbReference type="SAM" id="MobiDB-lite"/>
    </source>
</evidence>
<feature type="compositionally biased region" description="Basic and acidic residues" evidence="1">
    <location>
        <begin position="1"/>
        <end position="11"/>
    </location>
</feature>
<dbReference type="InterPro" id="IPR022234">
    <property type="entry name" value="DUF3759"/>
</dbReference>
<feature type="region of interest" description="Disordered" evidence="1">
    <location>
        <begin position="137"/>
        <end position="162"/>
    </location>
</feature>
<organism evidence="2 3">
    <name type="scientific">Mortierella polycephala</name>
    <dbReference type="NCBI Taxonomy" id="41804"/>
    <lineage>
        <taxon>Eukaryota</taxon>
        <taxon>Fungi</taxon>
        <taxon>Fungi incertae sedis</taxon>
        <taxon>Mucoromycota</taxon>
        <taxon>Mortierellomycotina</taxon>
        <taxon>Mortierellomycetes</taxon>
        <taxon>Mortierellales</taxon>
        <taxon>Mortierellaceae</taxon>
        <taxon>Mortierella</taxon>
    </lineage>
</organism>
<keyword evidence="3" id="KW-1185">Reference proteome</keyword>
<evidence type="ECO:0000313" key="3">
    <source>
        <dbReference type="Proteomes" id="UP000726737"/>
    </source>
</evidence>
<feature type="region of interest" description="Disordered" evidence="1">
    <location>
        <begin position="100"/>
        <end position="120"/>
    </location>
</feature>
<dbReference type="EMBL" id="JAAAJA010000391">
    <property type="protein sequence ID" value="KAG0254647.1"/>
    <property type="molecule type" value="Genomic_DNA"/>
</dbReference>
<evidence type="ECO:0000313" key="2">
    <source>
        <dbReference type="EMBL" id="KAG0254647.1"/>
    </source>
</evidence>
<proteinExistence type="predicted"/>
<dbReference type="Proteomes" id="UP000726737">
    <property type="component" value="Unassembled WGS sequence"/>
</dbReference>
<dbReference type="OrthoDB" id="9895617at2759"/>
<name>A0A9P6PWR1_9FUNG</name>
<sequence length="327" mass="37120">MATRCMEKFEQDSNDSESILSLPRIDVDGDDSSQYHLHRRDHPHLERYLHALRRHFGHPDTERKVDETFPDRSHLLLLEPKVDPKEMKDAHRFIYRHKHKQEQETISADDSSSIAEDKEEEEGRKLFGSWWGCRTRPRLPSEQESHSGSALDEEEWEKVELPTNKEKKRRSLLEQNGAIPLDPSSAAAAAAAVAAAISTGSRPGSGSTNKGKNWWFKPHENDAMVAALTDRSRDDRKAITKRRQAIAAAAAYEAMKEYQTRKVRQGKKVSHSEMKAILAGMAMAEAVKLLESRRGGDEEEEDDDNKQKDETVAEAGSKALKLFELLR</sequence>
<feature type="compositionally biased region" description="Low complexity" evidence="1">
    <location>
        <begin position="104"/>
        <end position="114"/>
    </location>
</feature>
<protein>
    <submittedName>
        <fullName evidence="2">Uncharacterized protein</fullName>
    </submittedName>
</protein>
<dbReference type="Pfam" id="PF12585">
    <property type="entry name" value="DUF3759"/>
    <property type="match status" value="1"/>
</dbReference>